<organism evidence="1 2">
    <name type="scientific">Trapa natans</name>
    <name type="common">Water chestnut</name>
    <dbReference type="NCBI Taxonomy" id="22666"/>
    <lineage>
        <taxon>Eukaryota</taxon>
        <taxon>Viridiplantae</taxon>
        <taxon>Streptophyta</taxon>
        <taxon>Embryophyta</taxon>
        <taxon>Tracheophyta</taxon>
        <taxon>Spermatophyta</taxon>
        <taxon>Magnoliopsida</taxon>
        <taxon>eudicotyledons</taxon>
        <taxon>Gunneridae</taxon>
        <taxon>Pentapetalae</taxon>
        <taxon>rosids</taxon>
        <taxon>malvids</taxon>
        <taxon>Myrtales</taxon>
        <taxon>Lythraceae</taxon>
        <taxon>Trapa</taxon>
    </lineage>
</organism>
<name>A0AAN7QGZ1_TRANT</name>
<gene>
    <name evidence="1" type="ORF">SAY86_015124</name>
</gene>
<evidence type="ECO:0000313" key="2">
    <source>
        <dbReference type="Proteomes" id="UP001346149"/>
    </source>
</evidence>
<sequence>MLQTAADTNLADCVHIGSTQQFINEVEQVSNASQKCQHVSRREEAVKEKSILSQQKNVFKSLMSSSNLFVSSCCSAAGKLEKMAGFIWANSRTSPVVKQAL</sequence>
<proteinExistence type="predicted"/>
<dbReference type="AlphaFoldDB" id="A0AAN7QGZ1"/>
<keyword evidence="2" id="KW-1185">Reference proteome</keyword>
<dbReference type="Proteomes" id="UP001346149">
    <property type="component" value="Unassembled WGS sequence"/>
</dbReference>
<protein>
    <submittedName>
        <fullName evidence="1">Uncharacterized protein</fullName>
    </submittedName>
</protein>
<evidence type="ECO:0000313" key="1">
    <source>
        <dbReference type="EMBL" id="KAK4767374.1"/>
    </source>
</evidence>
<dbReference type="EMBL" id="JAXQNO010000022">
    <property type="protein sequence ID" value="KAK4767374.1"/>
    <property type="molecule type" value="Genomic_DNA"/>
</dbReference>
<reference evidence="1 2" key="1">
    <citation type="journal article" date="2023" name="Hortic Res">
        <title>Pangenome of water caltrop reveals structural variations and asymmetric subgenome divergence after allopolyploidization.</title>
        <authorList>
            <person name="Zhang X."/>
            <person name="Chen Y."/>
            <person name="Wang L."/>
            <person name="Yuan Y."/>
            <person name="Fang M."/>
            <person name="Shi L."/>
            <person name="Lu R."/>
            <person name="Comes H.P."/>
            <person name="Ma Y."/>
            <person name="Chen Y."/>
            <person name="Huang G."/>
            <person name="Zhou Y."/>
            <person name="Zheng Z."/>
            <person name="Qiu Y."/>
        </authorList>
    </citation>
    <scope>NUCLEOTIDE SEQUENCE [LARGE SCALE GENOMIC DNA]</scope>
    <source>
        <strain evidence="1">F231</strain>
    </source>
</reference>
<accession>A0AAN7QGZ1</accession>
<comment type="caution">
    <text evidence="1">The sequence shown here is derived from an EMBL/GenBank/DDBJ whole genome shotgun (WGS) entry which is preliminary data.</text>
</comment>